<dbReference type="AlphaFoldDB" id="A0A382LP88"/>
<gene>
    <name evidence="1" type="ORF">METZ01_LOCUS290419</name>
</gene>
<sequence length="24" mass="2668">MGVAEGEGFEPSVHFRVRHISNVL</sequence>
<evidence type="ECO:0000313" key="1">
    <source>
        <dbReference type="EMBL" id="SVC37565.1"/>
    </source>
</evidence>
<organism evidence="1">
    <name type="scientific">marine metagenome</name>
    <dbReference type="NCBI Taxonomy" id="408172"/>
    <lineage>
        <taxon>unclassified sequences</taxon>
        <taxon>metagenomes</taxon>
        <taxon>ecological metagenomes</taxon>
    </lineage>
</organism>
<name>A0A382LP88_9ZZZZ</name>
<proteinExistence type="predicted"/>
<reference evidence="1" key="1">
    <citation type="submission" date="2018-05" db="EMBL/GenBank/DDBJ databases">
        <authorList>
            <person name="Lanie J.A."/>
            <person name="Ng W.-L."/>
            <person name="Kazmierczak K.M."/>
            <person name="Andrzejewski T.M."/>
            <person name="Davidsen T.M."/>
            <person name="Wayne K.J."/>
            <person name="Tettelin H."/>
            <person name="Glass J.I."/>
            <person name="Rusch D."/>
            <person name="Podicherti R."/>
            <person name="Tsui H.-C.T."/>
            <person name="Winkler M.E."/>
        </authorList>
    </citation>
    <scope>NUCLEOTIDE SEQUENCE</scope>
</reference>
<feature type="non-terminal residue" evidence="1">
    <location>
        <position position="24"/>
    </location>
</feature>
<accession>A0A382LP88</accession>
<protein>
    <submittedName>
        <fullName evidence="1">Uncharacterized protein</fullName>
    </submittedName>
</protein>
<dbReference type="EMBL" id="UINC01087846">
    <property type="protein sequence ID" value="SVC37565.1"/>
    <property type="molecule type" value="Genomic_DNA"/>
</dbReference>